<reference evidence="4" key="1">
    <citation type="submission" date="2024-07" db="EMBL/GenBank/DDBJ databases">
        <title>Whole genome sequence of bacterial strains from algal surface.</title>
        <authorList>
            <person name="Kumar P."/>
        </authorList>
    </citation>
    <scope>NUCLEOTIDE SEQUENCE</scope>
    <source>
        <strain evidence="4">PP-1MA</strain>
    </source>
</reference>
<accession>A0AB39X7Y5</accession>
<dbReference type="RefSeq" id="WP_369742487.1">
    <property type="nucleotide sequence ID" value="NZ_CP165718.1"/>
</dbReference>
<dbReference type="InterPro" id="IPR022385">
    <property type="entry name" value="Rhs_assc_core"/>
</dbReference>
<dbReference type="NCBIfam" id="TIGR03696">
    <property type="entry name" value="Rhs_assc_core"/>
    <property type="match status" value="1"/>
</dbReference>
<dbReference type="Pfam" id="PF25023">
    <property type="entry name" value="TEN_YD-shell"/>
    <property type="match status" value="1"/>
</dbReference>
<sequence>MAGDGDTRYYLYSQSGQLLLSEDNGVQTNYIYLGNRLIAEDRQATTTFIHTDRLGSPVARTNSAGGVESRRHYQPFGDTYEAPSDDIGYTGHKYDNDLGLSYMQARYYDPVIGRFYSNDPVDALDHLSTPNGIHGFNRYAYANNNPYKYKDPTGKSSEEANMWAKMLGFSSADHATTKINESIESGRQAIADVTPSRGTVHNVANGASLTLVVAAATTPCKALCAGGSLSIDVAVAADHLSQGDIKSATLTMLPGVTGEAVSVAHKATKTAVNVAESAKRGAATNILTNQAVGDTQEHQNKKKEDK</sequence>
<dbReference type="PANTHER" id="PTHR32305:SF15">
    <property type="entry name" value="PROTEIN RHSA-RELATED"/>
    <property type="match status" value="1"/>
</dbReference>
<evidence type="ECO:0000259" key="3">
    <source>
        <dbReference type="Pfam" id="PF25023"/>
    </source>
</evidence>
<proteinExistence type="predicted"/>
<evidence type="ECO:0000313" key="4">
    <source>
        <dbReference type="EMBL" id="XDV08777.1"/>
    </source>
</evidence>
<dbReference type="InterPro" id="IPR056823">
    <property type="entry name" value="TEN-like_YD-shell"/>
</dbReference>
<dbReference type="AlphaFoldDB" id="A0AB39X7Y5"/>
<organism evidence="4">
    <name type="scientific">Pseudidiomarina sp. PP-1MA</name>
    <dbReference type="NCBI Taxonomy" id="3237706"/>
    <lineage>
        <taxon>Bacteria</taxon>
        <taxon>Pseudomonadati</taxon>
        <taxon>Pseudomonadota</taxon>
        <taxon>Gammaproteobacteria</taxon>
        <taxon>Alteromonadales</taxon>
        <taxon>Idiomarinaceae</taxon>
        <taxon>Pseudidiomarina</taxon>
    </lineage>
</organism>
<name>A0AB39X7Y5_9GAMM</name>
<gene>
    <name evidence="4" type="ORF">AB8S08_08320</name>
</gene>
<dbReference type="PANTHER" id="PTHR32305">
    <property type="match status" value="1"/>
</dbReference>
<evidence type="ECO:0000256" key="1">
    <source>
        <dbReference type="ARBA" id="ARBA00022737"/>
    </source>
</evidence>
<keyword evidence="1" id="KW-0677">Repeat</keyword>
<evidence type="ECO:0000256" key="2">
    <source>
        <dbReference type="SAM" id="MobiDB-lite"/>
    </source>
</evidence>
<dbReference type="InterPro" id="IPR050708">
    <property type="entry name" value="T6SS_VgrG/RHS"/>
</dbReference>
<dbReference type="EMBL" id="CP165718">
    <property type="protein sequence ID" value="XDV08777.1"/>
    <property type="molecule type" value="Genomic_DNA"/>
</dbReference>
<feature type="domain" description="Teneurin-like YD-shell" evidence="3">
    <location>
        <begin position="23"/>
        <end position="146"/>
    </location>
</feature>
<feature type="region of interest" description="Disordered" evidence="2">
    <location>
        <begin position="59"/>
        <end position="78"/>
    </location>
</feature>
<protein>
    <submittedName>
        <fullName evidence="4">RHS repeat-associated core domain-containing protein</fullName>
    </submittedName>
</protein>
<dbReference type="Gene3D" id="2.180.10.10">
    <property type="entry name" value="RHS repeat-associated core"/>
    <property type="match status" value="1"/>
</dbReference>